<evidence type="ECO:0000256" key="1">
    <source>
        <dbReference type="ARBA" id="ARBA00007824"/>
    </source>
</evidence>
<dbReference type="GO" id="GO:0070292">
    <property type="term" value="P:N-acylphosphatidylethanolamine metabolic process"/>
    <property type="evidence" value="ECO:0007669"/>
    <property type="project" value="TreeGrafter"/>
</dbReference>
<keyword evidence="6" id="KW-1185">Reference proteome</keyword>
<evidence type="ECO:0000256" key="3">
    <source>
        <dbReference type="ARBA" id="ARBA00022801"/>
    </source>
</evidence>
<dbReference type="PANTHER" id="PTHR13943">
    <property type="entry name" value="HRAS-LIKE SUPPRESSOR - RELATED"/>
    <property type="match status" value="1"/>
</dbReference>
<dbReference type="GO" id="GO:0016410">
    <property type="term" value="F:N-acyltransferase activity"/>
    <property type="evidence" value="ECO:0007669"/>
    <property type="project" value="TreeGrafter"/>
</dbReference>
<dbReference type="PANTHER" id="PTHR13943:SF77">
    <property type="entry name" value="LRAT DOMAIN-CONTAINING PROTEIN"/>
    <property type="match status" value="1"/>
</dbReference>
<name>A0A7D9DF43_PARCT</name>
<dbReference type="GO" id="GO:0004623">
    <property type="term" value="F:phospholipase A2 activity"/>
    <property type="evidence" value="ECO:0007669"/>
    <property type="project" value="TreeGrafter"/>
</dbReference>
<dbReference type="OrthoDB" id="421951at2759"/>
<comment type="similarity">
    <text evidence="1">Belongs to the H-rev107 family.</text>
</comment>
<keyword evidence="2" id="KW-0808">Transferase</keyword>
<dbReference type="InterPro" id="IPR007053">
    <property type="entry name" value="LRAT_dom"/>
</dbReference>
<dbReference type="Gene3D" id="3.90.1720.10">
    <property type="entry name" value="endopeptidase domain like (from Nostoc punctiforme)"/>
    <property type="match status" value="1"/>
</dbReference>
<dbReference type="Pfam" id="PF04970">
    <property type="entry name" value="LRAT"/>
    <property type="match status" value="1"/>
</dbReference>
<keyword evidence="3" id="KW-0378">Hydrolase</keyword>
<dbReference type="Proteomes" id="UP001152795">
    <property type="component" value="Unassembled WGS sequence"/>
</dbReference>
<dbReference type="InterPro" id="IPR051496">
    <property type="entry name" value="H-rev107_PLA/AT"/>
</dbReference>
<sequence>MGSFLSTQTEPSRSTALVKYDNAKAREAVQHVKSDFVDPRSLVNHLVPGDMIQKKGNFIPQWFYSHFAIYIGNGEIVHVITPSNKENGKTVISRQRMEDAFKGELVRKNNHLDNAPAFHNKIQDPHKIVKAARDRDGESWDYNFLTHNCEHFATWCRYGREVSLQSWAIGDVISGKISLGEYVDHSIYGIAEKLTTFWSWLKRKTMGFVDSIGTRRMSEHLLGILKHYGLNLEWQVV</sequence>
<proteinExistence type="inferred from homology"/>
<evidence type="ECO:0000256" key="2">
    <source>
        <dbReference type="ARBA" id="ARBA00022679"/>
    </source>
</evidence>
<evidence type="ECO:0000256" key="4">
    <source>
        <dbReference type="ARBA" id="ARBA00023098"/>
    </source>
</evidence>
<organism evidence="5 6">
    <name type="scientific">Paramuricea clavata</name>
    <name type="common">Red gorgonian</name>
    <name type="synonym">Violescent sea-whip</name>
    <dbReference type="NCBI Taxonomy" id="317549"/>
    <lineage>
        <taxon>Eukaryota</taxon>
        <taxon>Metazoa</taxon>
        <taxon>Cnidaria</taxon>
        <taxon>Anthozoa</taxon>
        <taxon>Octocorallia</taxon>
        <taxon>Malacalcyonacea</taxon>
        <taxon>Plexauridae</taxon>
        <taxon>Paramuricea</taxon>
    </lineage>
</organism>
<gene>
    <name evidence="5" type="ORF">PACLA_8A000281</name>
</gene>
<evidence type="ECO:0000313" key="6">
    <source>
        <dbReference type="Proteomes" id="UP001152795"/>
    </source>
</evidence>
<dbReference type="AlphaFoldDB" id="A0A7D9DF43"/>
<dbReference type="GO" id="GO:0008970">
    <property type="term" value="F:phospholipase A1 activity"/>
    <property type="evidence" value="ECO:0007669"/>
    <property type="project" value="TreeGrafter"/>
</dbReference>
<evidence type="ECO:0000313" key="5">
    <source>
        <dbReference type="EMBL" id="CAB3983584.1"/>
    </source>
</evidence>
<reference evidence="5" key="1">
    <citation type="submission" date="2020-04" db="EMBL/GenBank/DDBJ databases">
        <authorList>
            <person name="Alioto T."/>
            <person name="Alioto T."/>
            <person name="Gomez Garrido J."/>
        </authorList>
    </citation>
    <scope>NUCLEOTIDE SEQUENCE</scope>
    <source>
        <strain evidence="5">A484AB</strain>
    </source>
</reference>
<dbReference type="PROSITE" id="PS51934">
    <property type="entry name" value="LRAT"/>
    <property type="match status" value="1"/>
</dbReference>
<dbReference type="EMBL" id="CACRXK020000630">
    <property type="protein sequence ID" value="CAB3983584.1"/>
    <property type="molecule type" value="Genomic_DNA"/>
</dbReference>
<dbReference type="GO" id="GO:0005737">
    <property type="term" value="C:cytoplasm"/>
    <property type="evidence" value="ECO:0007669"/>
    <property type="project" value="TreeGrafter"/>
</dbReference>
<comment type="caution">
    <text evidence="5">The sequence shown here is derived from an EMBL/GenBank/DDBJ whole genome shotgun (WGS) entry which is preliminary data.</text>
</comment>
<accession>A0A7D9DF43</accession>
<protein>
    <submittedName>
        <fullName evidence="5">Uncharacterized protein</fullName>
    </submittedName>
</protein>
<keyword evidence="4" id="KW-0443">Lipid metabolism</keyword>